<keyword evidence="2" id="KW-0812">Transmembrane</keyword>
<dbReference type="KEGG" id="tmar:MARIT_2239"/>
<evidence type="ECO:0000256" key="2">
    <source>
        <dbReference type="SAM" id="Phobius"/>
    </source>
</evidence>
<evidence type="ECO:0008006" key="5">
    <source>
        <dbReference type="Google" id="ProtNLM"/>
    </source>
</evidence>
<feature type="region of interest" description="Disordered" evidence="1">
    <location>
        <begin position="215"/>
        <end position="240"/>
    </location>
</feature>
<evidence type="ECO:0000256" key="1">
    <source>
        <dbReference type="SAM" id="MobiDB-lite"/>
    </source>
</evidence>
<reference evidence="3 4" key="1">
    <citation type="submission" date="2016-11" db="EMBL/GenBank/DDBJ databases">
        <authorList>
            <person name="Jaros S."/>
            <person name="Januszkiewicz K."/>
            <person name="Wedrychowicz H."/>
        </authorList>
    </citation>
    <scope>NUCLEOTIDE SEQUENCE [LARGE SCALE GENOMIC DNA]</scope>
    <source>
        <strain evidence="3">NCIMB 2154T</strain>
    </source>
</reference>
<keyword evidence="2" id="KW-0472">Membrane</keyword>
<dbReference type="Proteomes" id="UP000231564">
    <property type="component" value="Chromosome MARIT"/>
</dbReference>
<evidence type="ECO:0000313" key="4">
    <source>
        <dbReference type="Proteomes" id="UP000231564"/>
    </source>
</evidence>
<feature type="transmembrane region" description="Helical" evidence="2">
    <location>
        <begin position="40"/>
        <end position="64"/>
    </location>
</feature>
<feature type="transmembrane region" description="Helical" evidence="2">
    <location>
        <begin position="76"/>
        <end position="97"/>
    </location>
</feature>
<name>A0A2H1EB43_9FLAO</name>
<protein>
    <recommendedName>
        <fullName evidence="5">Transmembrane protein</fullName>
    </recommendedName>
</protein>
<organism evidence="3 4">
    <name type="scientific">Tenacibaculum maritimum NCIMB 2154</name>
    <dbReference type="NCBI Taxonomy" id="1349785"/>
    <lineage>
        <taxon>Bacteria</taxon>
        <taxon>Pseudomonadati</taxon>
        <taxon>Bacteroidota</taxon>
        <taxon>Flavobacteriia</taxon>
        <taxon>Flavobacteriales</taxon>
        <taxon>Flavobacteriaceae</taxon>
        <taxon>Tenacibaculum</taxon>
    </lineage>
</organism>
<gene>
    <name evidence="3" type="ORF">MARIT_2239</name>
</gene>
<accession>A0A2H1EB43</accession>
<proteinExistence type="predicted"/>
<sequence>MKQPHRILEYPTVYDKDFTVYEKNGELSDHADDKVFFRSFAFLLTSNLYWGIGAVAFGVIGLFMPGDTELPENDKYYILLLILLILGGLFWMFYALYANKNYKIFELNRLTGMVTYPDSYFRKPLKGRFKELHAVITVTGGVDDYVDSEYLKFVNTFNPRRFTLLYTFYGSEPYKDWSFYVWYMDKNRPLPPGEIFDAYRERDFERRKKLGFPKPLYGSNIPTPEATPAQQAERERIGGW</sequence>
<keyword evidence="4" id="KW-1185">Reference proteome</keyword>
<dbReference type="AlphaFoldDB" id="A0A2H1EB43"/>
<keyword evidence="2" id="KW-1133">Transmembrane helix</keyword>
<dbReference type="GeneID" id="93955462"/>
<evidence type="ECO:0000313" key="3">
    <source>
        <dbReference type="EMBL" id="SFZ83810.1"/>
    </source>
</evidence>
<dbReference type="EMBL" id="LT634361">
    <property type="protein sequence ID" value="SFZ83810.1"/>
    <property type="molecule type" value="Genomic_DNA"/>
</dbReference>
<dbReference type="RefSeq" id="WP_197706277.1">
    <property type="nucleotide sequence ID" value="NZ_CP138495.1"/>
</dbReference>